<dbReference type="GO" id="GO:0005874">
    <property type="term" value="C:microtubule"/>
    <property type="evidence" value="ECO:0007669"/>
    <property type="project" value="UniProtKB-KW"/>
</dbReference>
<evidence type="ECO:0000256" key="18">
    <source>
        <dbReference type="ARBA" id="ARBA00044358"/>
    </source>
</evidence>
<evidence type="ECO:0000313" key="20">
    <source>
        <dbReference type="EMBL" id="KIN02103.1"/>
    </source>
</evidence>
<evidence type="ECO:0000256" key="10">
    <source>
        <dbReference type="ARBA" id="ARBA00022829"/>
    </source>
</evidence>
<evidence type="ECO:0000256" key="2">
    <source>
        <dbReference type="ARBA" id="ARBA00004186"/>
    </source>
</evidence>
<dbReference type="GO" id="GO:0072686">
    <property type="term" value="C:mitotic spindle"/>
    <property type="evidence" value="ECO:0007669"/>
    <property type="project" value="InterPro"/>
</dbReference>
<keyword evidence="6" id="KW-0963">Cytoplasm</keyword>
<reference evidence="21" key="2">
    <citation type="submission" date="2015-01" db="EMBL/GenBank/DDBJ databases">
        <title>Evolutionary Origins and Diversification of the Mycorrhizal Mutualists.</title>
        <authorList>
            <consortium name="DOE Joint Genome Institute"/>
            <consortium name="Mycorrhizal Genomics Consortium"/>
            <person name="Kohler A."/>
            <person name="Kuo A."/>
            <person name="Nagy L.G."/>
            <person name="Floudas D."/>
            <person name="Copeland A."/>
            <person name="Barry K.W."/>
            <person name="Cichocki N."/>
            <person name="Veneault-Fourrey C."/>
            <person name="LaButti K."/>
            <person name="Lindquist E.A."/>
            <person name="Lipzen A."/>
            <person name="Lundell T."/>
            <person name="Morin E."/>
            <person name="Murat C."/>
            <person name="Riley R."/>
            <person name="Ohm R."/>
            <person name="Sun H."/>
            <person name="Tunlid A."/>
            <person name="Henrissat B."/>
            <person name="Grigoriev I.V."/>
            <person name="Hibbett D.S."/>
            <person name="Martin F."/>
        </authorList>
    </citation>
    <scope>NUCLEOTIDE SEQUENCE [LARGE SCALE GENOMIC DNA]</scope>
    <source>
        <strain evidence="21">Zn</strain>
    </source>
</reference>
<feature type="compositionally biased region" description="Polar residues" evidence="19">
    <location>
        <begin position="41"/>
        <end position="50"/>
    </location>
</feature>
<evidence type="ECO:0000256" key="19">
    <source>
        <dbReference type="SAM" id="MobiDB-lite"/>
    </source>
</evidence>
<keyword evidence="10" id="KW-0159">Chromosome partition</keyword>
<evidence type="ECO:0000256" key="6">
    <source>
        <dbReference type="ARBA" id="ARBA00022490"/>
    </source>
</evidence>
<keyword evidence="12" id="KW-0175">Coiled coil</keyword>
<keyword evidence="14" id="KW-0539">Nucleus</keyword>
<keyword evidence="11" id="KW-0995">Kinetochore</keyword>
<protein>
    <recommendedName>
        <fullName evidence="17">DASH complex subunit DUO1</fullName>
    </recommendedName>
    <alternativeName>
        <fullName evidence="18">Outer kinetochore protein DUO1</fullName>
    </alternativeName>
</protein>
<keyword evidence="8" id="KW-0493">Microtubule</keyword>
<dbReference type="STRING" id="913774.A0A0C3DJG0"/>
<dbReference type="OrthoDB" id="5599235at2759"/>
<dbReference type="PANTHER" id="PTHR28216:SF1">
    <property type="entry name" value="DASH COMPLEX SUBUNIT DUO1"/>
    <property type="match status" value="1"/>
</dbReference>
<sequence length="94" mass="10269">MAIPDTGKTSFSDSSDAEDLFASPSVPSKQTKPPHDRPSDSTHALLTHSGNRYDIEQTRNAQLQKELEGVRGINEVIEGVVSSLECAKDNMEVR</sequence>
<comment type="subcellular location">
    <subcellularLocation>
        <location evidence="3">Chromosome</location>
        <location evidence="3">Centromere</location>
        <location evidence="3">Kinetochore</location>
    </subcellularLocation>
    <subcellularLocation>
        <location evidence="2">Cytoplasm</location>
        <location evidence="2">Cytoskeleton</location>
        <location evidence="2">Spindle</location>
    </subcellularLocation>
    <subcellularLocation>
        <location evidence="1">Nucleus</location>
    </subcellularLocation>
</comment>
<dbReference type="Pfam" id="PF08651">
    <property type="entry name" value="DASH_Duo1"/>
    <property type="match status" value="1"/>
</dbReference>
<dbReference type="Proteomes" id="UP000054321">
    <property type="component" value="Unassembled WGS sequence"/>
</dbReference>
<organism evidence="20 21">
    <name type="scientific">Oidiodendron maius (strain Zn)</name>
    <dbReference type="NCBI Taxonomy" id="913774"/>
    <lineage>
        <taxon>Eukaryota</taxon>
        <taxon>Fungi</taxon>
        <taxon>Dikarya</taxon>
        <taxon>Ascomycota</taxon>
        <taxon>Pezizomycotina</taxon>
        <taxon>Leotiomycetes</taxon>
        <taxon>Leotiomycetes incertae sedis</taxon>
        <taxon>Myxotrichaceae</taxon>
        <taxon>Oidiodendron</taxon>
    </lineage>
</organism>
<evidence type="ECO:0000256" key="13">
    <source>
        <dbReference type="ARBA" id="ARBA00023212"/>
    </source>
</evidence>
<gene>
    <name evidence="20" type="ORF">OIDMADRAFT_96980</name>
</gene>
<feature type="non-terminal residue" evidence="20">
    <location>
        <position position="94"/>
    </location>
</feature>
<proteinExistence type="inferred from homology"/>
<dbReference type="GO" id="GO:0051301">
    <property type="term" value="P:cell division"/>
    <property type="evidence" value="ECO:0007669"/>
    <property type="project" value="UniProtKB-KW"/>
</dbReference>
<evidence type="ECO:0000313" key="21">
    <source>
        <dbReference type="Proteomes" id="UP000054321"/>
    </source>
</evidence>
<feature type="region of interest" description="Disordered" evidence="19">
    <location>
        <begin position="1"/>
        <end position="53"/>
    </location>
</feature>
<dbReference type="HOGENOM" id="CLU_2391965_0_0_1"/>
<evidence type="ECO:0000256" key="14">
    <source>
        <dbReference type="ARBA" id="ARBA00023242"/>
    </source>
</evidence>
<evidence type="ECO:0000256" key="8">
    <source>
        <dbReference type="ARBA" id="ARBA00022701"/>
    </source>
</evidence>
<keyword evidence="13" id="KW-0206">Cytoskeleton</keyword>
<name>A0A0C3DJG0_OIDMZ</name>
<evidence type="ECO:0000256" key="16">
    <source>
        <dbReference type="ARBA" id="ARBA00023328"/>
    </source>
</evidence>
<evidence type="ECO:0000256" key="9">
    <source>
        <dbReference type="ARBA" id="ARBA00022776"/>
    </source>
</evidence>
<dbReference type="GO" id="GO:0007059">
    <property type="term" value="P:chromosome segregation"/>
    <property type="evidence" value="ECO:0007669"/>
    <property type="project" value="UniProtKB-KW"/>
</dbReference>
<dbReference type="EMBL" id="KN832875">
    <property type="protein sequence ID" value="KIN02103.1"/>
    <property type="molecule type" value="Genomic_DNA"/>
</dbReference>
<keyword evidence="7" id="KW-0132">Cell division</keyword>
<keyword evidence="9" id="KW-0498">Mitosis</keyword>
<evidence type="ECO:0000256" key="3">
    <source>
        <dbReference type="ARBA" id="ARBA00004629"/>
    </source>
</evidence>
<evidence type="ECO:0000256" key="15">
    <source>
        <dbReference type="ARBA" id="ARBA00023306"/>
    </source>
</evidence>
<evidence type="ECO:0000256" key="4">
    <source>
        <dbReference type="ARBA" id="ARBA00005366"/>
    </source>
</evidence>
<evidence type="ECO:0000256" key="17">
    <source>
        <dbReference type="ARBA" id="ARBA00044152"/>
    </source>
</evidence>
<dbReference type="InParanoid" id="A0A0C3DJG0"/>
<dbReference type="InterPro" id="IPR013960">
    <property type="entry name" value="DASH_Duo1"/>
</dbReference>
<accession>A0A0C3DJG0</accession>
<keyword evidence="21" id="KW-1185">Reference proteome</keyword>
<reference evidence="20 21" key="1">
    <citation type="submission" date="2014-04" db="EMBL/GenBank/DDBJ databases">
        <authorList>
            <consortium name="DOE Joint Genome Institute"/>
            <person name="Kuo A."/>
            <person name="Martino E."/>
            <person name="Perotto S."/>
            <person name="Kohler A."/>
            <person name="Nagy L.G."/>
            <person name="Floudas D."/>
            <person name="Copeland A."/>
            <person name="Barry K.W."/>
            <person name="Cichocki N."/>
            <person name="Veneault-Fourrey C."/>
            <person name="LaButti K."/>
            <person name="Lindquist E.A."/>
            <person name="Lipzen A."/>
            <person name="Lundell T."/>
            <person name="Morin E."/>
            <person name="Murat C."/>
            <person name="Sun H."/>
            <person name="Tunlid A."/>
            <person name="Henrissat B."/>
            <person name="Grigoriev I.V."/>
            <person name="Hibbett D.S."/>
            <person name="Martin F."/>
            <person name="Nordberg H.P."/>
            <person name="Cantor M.N."/>
            <person name="Hua S.X."/>
        </authorList>
    </citation>
    <scope>NUCLEOTIDE SEQUENCE [LARGE SCALE GENOMIC DNA]</scope>
    <source>
        <strain evidence="20 21">Zn</strain>
    </source>
</reference>
<dbReference type="PANTHER" id="PTHR28216">
    <property type="entry name" value="DASH COMPLEX SUBUNIT DUO1"/>
    <property type="match status" value="1"/>
</dbReference>
<comment type="similarity">
    <text evidence="4">Belongs to the DASH complex DUO1 family.</text>
</comment>
<keyword evidence="5" id="KW-0158">Chromosome</keyword>
<dbReference type="AlphaFoldDB" id="A0A0C3DJG0"/>
<evidence type="ECO:0000256" key="5">
    <source>
        <dbReference type="ARBA" id="ARBA00022454"/>
    </source>
</evidence>
<evidence type="ECO:0000256" key="7">
    <source>
        <dbReference type="ARBA" id="ARBA00022618"/>
    </source>
</evidence>
<keyword evidence="15" id="KW-0131">Cell cycle</keyword>
<evidence type="ECO:0000256" key="11">
    <source>
        <dbReference type="ARBA" id="ARBA00022838"/>
    </source>
</evidence>
<keyword evidence="16" id="KW-0137">Centromere</keyword>
<evidence type="ECO:0000256" key="12">
    <source>
        <dbReference type="ARBA" id="ARBA00023054"/>
    </source>
</evidence>
<evidence type="ECO:0000256" key="1">
    <source>
        <dbReference type="ARBA" id="ARBA00004123"/>
    </source>
</evidence>
<dbReference type="GO" id="GO:0042729">
    <property type="term" value="C:DASH complex"/>
    <property type="evidence" value="ECO:0007669"/>
    <property type="project" value="InterPro"/>
</dbReference>
<dbReference type="GO" id="GO:0000278">
    <property type="term" value="P:mitotic cell cycle"/>
    <property type="evidence" value="ECO:0007669"/>
    <property type="project" value="InterPro"/>
</dbReference>